<reference evidence="1" key="2">
    <citation type="submission" date="2023-02" db="EMBL/GenBank/DDBJ databases">
        <authorList>
            <consortium name="DOE Joint Genome Institute"/>
            <person name="Mondo S.J."/>
            <person name="Chang Y."/>
            <person name="Wang Y."/>
            <person name="Ahrendt S."/>
            <person name="Andreopoulos W."/>
            <person name="Barry K."/>
            <person name="Beard J."/>
            <person name="Benny G.L."/>
            <person name="Blankenship S."/>
            <person name="Bonito G."/>
            <person name="Cuomo C."/>
            <person name="Desiro A."/>
            <person name="Gervers K.A."/>
            <person name="Hundley H."/>
            <person name="Kuo A."/>
            <person name="LaButti K."/>
            <person name="Lang B.F."/>
            <person name="Lipzen A."/>
            <person name="O'Donnell K."/>
            <person name="Pangilinan J."/>
            <person name="Reynolds N."/>
            <person name="Sandor L."/>
            <person name="Smith M.W."/>
            <person name="Tsang A."/>
            <person name="Grigoriev I.V."/>
            <person name="Stajich J.E."/>
            <person name="Spatafora J.W."/>
        </authorList>
    </citation>
    <scope>NUCLEOTIDE SEQUENCE</scope>
    <source>
        <strain evidence="1">RSA 2281</strain>
    </source>
</reference>
<dbReference type="EMBL" id="JAIXMP010000028">
    <property type="protein sequence ID" value="KAI9252388.1"/>
    <property type="molecule type" value="Genomic_DNA"/>
</dbReference>
<evidence type="ECO:0000313" key="2">
    <source>
        <dbReference type="Proteomes" id="UP001209540"/>
    </source>
</evidence>
<keyword evidence="2" id="KW-1185">Reference proteome</keyword>
<evidence type="ECO:0000313" key="1">
    <source>
        <dbReference type="EMBL" id="KAI9252388.1"/>
    </source>
</evidence>
<protein>
    <submittedName>
        <fullName evidence="1">Uncharacterized protein</fullName>
    </submittedName>
</protein>
<comment type="caution">
    <text evidence="1">The sequence shown here is derived from an EMBL/GenBank/DDBJ whole genome shotgun (WGS) entry which is preliminary data.</text>
</comment>
<dbReference type="Proteomes" id="UP001209540">
    <property type="component" value="Unassembled WGS sequence"/>
</dbReference>
<sequence length="65" mass="7316">STENKAQLYPDENNFIGFKIDACLVLDLSNGEYDLVTVEVAKDDHDSKVIRECAKLLREAKSDLD</sequence>
<name>A0AAD5PAK7_9FUNG</name>
<organism evidence="1 2">
    <name type="scientific">Phascolomyces articulosus</name>
    <dbReference type="NCBI Taxonomy" id="60185"/>
    <lineage>
        <taxon>Eukaryota</taxon>
        <taxon>Fungi</taxon>
        <taxon>Fungi incertae sedis</taxon>
        <taxon>Mucoromycota</taxon>
        <taxon>Mucoromycotina</taxon>
        <taxon>Mucoromycetes</taxon>
        <taxon>Mucorales</taxon>
        <taxon>Lichtheimiaceae</taxon>
        <taxon>Phascolomyces</taxon>
    </lineage>
</organism>
<gene>
    <name evidence="1" type="ORF">BDA99DRAFT_426229</name>
</gene>
<accession>A0AAD5PAK7</accession>
<reference evidence="1" key="1">
    <citation type="journal article" date="2022" name="IScience">
        <title>Evolution of zygomycete secretomes and the origins of terrestrial fungal ecologies.</title>
        <authorList>
            <person name="Chang Y."/>
            <person name="Wang Y."/>
            <person name="Mondo S."/>
            <person name="Ahrendt S."/>
            <person name="Andreopoulos W."/>
            <person name="Barry K."/>
            <person name="Beard J."/>
            <person name="Benny G.L."/>
            <person name="Blankenship S."/>
            <person name="Bonito G."/>
            <person name="Cuomo C."/>
            <person name="Desiro A."/>
            <person name="Gervers K.A."/>
            <person name="Hundley H."/>
            <person name="Kuo A."/>
            <person name="LaButti K."/>
            <person name="Lang B.F."/>
            <person name="Lipzen A."/>
            <person name="O'Donnell K."/>
            <person name="Pangilinan J."/>
            <person name="Reynolds N."/>
            <person name="Sandor L."/>
            <person name="Smith M.E."/>
            <person name="Tsang A."/>
            <person name="Grigoriev I.V."/>
            <person name="Stajich J.E."/>
            <person name="Spatafora J.W."/>
        </authorList>
    </citation>
    <scope>NUCLEOTIDE SEQUENCE</scope>
    <source>
        <strain evidence="1">RSA 2281</strain>
    </source>
</reference>
<dbReference type="AlphaFoldDB" id="A0AAD5PAK7"/>
<feature type="non-terminal residue" evidence="1">
    <location>
        <position position="65"/>
    </location>
</feature>
<proteinExistence type="predicted"/>
<feature type="non-terminal residue" evidence="1">
    <location>
        <position position="1"/>
    </location>
</feature>